<dbReference type="InterPro" id="IPR001173">
    <property type="entry name" value="Glyco_trans_2-like"/>
</dbReference>
<evidence type="ECO:0000256" key="6">
    <source>
        <dbReference type="SAM" id="Phobius"/>
    </source>
</evidence>
<dbReference type="EMBL" id="CAFBOO010000002">
    <property type="protein sequence ID" value="CAB4978908.1"/>
    <property type="molecule type" value="Genomic_DNA"/>
</dbReference>
<keyword evidence="6" id="KW-1133">Transmembrane helix</keyword>
<dbReference type="EMBL" id="CAFAAN010000003">
    <property type="protein sequence ID" value="CAB4796859.1"/>
    <property type="molecule type" value="Genomic_DNA"/>
</dbReference>
<evidence type="ECO:0000313" key="15">
    <source>
        <dbReference type="EMBL" id="CAB5008604.1"/>
    </source>
</evidence>
<evidence type="ECO:0000256" key="5">
    <source>
        <dbReference type="ARBA" id="ARBA00023136"/>
    </source>
</evidence>
<evidence type="ECO:0000256" key="3">
    <source>
        <dbReference type="ARBA" id="ARBA00022676"/>
    </source>
</evidence>
<dbReference type="Gene3D" id="3.90.550.10">
    <property type="entry name" value="Spore Coat Polysaccharide Biosynthesis Protein SpsA, Chain A"/>
    <property type="match status" value="1"/>
</dbReference>
<evidence type="ECO:0000313" key="16">
    <source>
        <dbReference type="EMBL" id="CAB5069542.1"/>
    </source>
</evidence>
<dbReference type="EMBL" id="CAFBPO010000001">
    <property type="protein sequence ID" value="CAB5008604.1"/>
    <property type="molecule type" value="Genomic_DNA"/>
</dbReference>
<evidence type="ECO:0000313" key="10">
    <source>
        <dbReference type="EMBL" id="CAB4758093.1"/>
    </source>
</evidence>
<dbReference type="SUPFAM" id="SSF53448">
    <property type="entry name" value="Nucleotide-diphospho-sugar transferases"/>
    <property type="match status" value="1"/>
</dbReference>
<proteinExistence type="predicted"/>
<organism evidence="8">
    <name type="scientific">freshwater metagenome</name>
    <dbReference type="NCBI Taxonomy" id="449393"/>
    <lineage>
        <taxon>unclassified sequences</taxon>
        <taxon>metagenomes</taxon>
        <taxon>ecological metagenomes</taxon>
    </lineage>
</organism>
<keyword evidence="6" id="KW-0812">Transmembrane</keyword>
<dbReference type="EMBL" id="CAFAZW010000004">
    <property type="protein sequence ID" value="CAB4840629.1"/>
    <property type="molecule type" value="Genomic_DNA"/>
</dbReference>
<evidence type="ECO:0000313" key="9">
    <source>
        <dbReference type="EMBL" id="CAB4667272.1"/>
    </source>
</evidence>
<feature type="transmembrane region" description="Helical" evidence="6">
    <location>
        <begin position="325"/>
        <end position="342"/>
    </location>
</feature>
<evidence type="ECO:0000256" key="2">
    <source>
        <dbReference type="ARBA" id="ARBA00022475"/>
    </source>
</evidence>
<evidence type="ECO:0000313" key="11">
    <source>
        <dbReference type="EMBL" id="CAB4796859.1"/>
    </source>
</evidence>
<dbReference type="PANTHER" id="PTHR43646:SF2">
    <property type="entry name" value="GLYCOSYLTRANSFERASE 2-LIKE DOMAIN-CONTAINING PROTEIN"/>
    <property type="match status" value="1"/>
</dbReference>
<sequence length="355" mass="38822">MYFALFLFTIVLLWIAVANFLTIRRPQNLSQVDCSVTVLIPVRNEAENIFELIDCLTKQSDLSSLEIVFIDDSSTDSTKKLLKTAISEGAPIKIVNAPELPGGWLGKPWALQQGYLIASGEIIVTLDADVRLVPTAISQGIAMMGERDFISPYPRQIAKTFAERLVQPLLQWSWMTTVPLRLAERSNRTSLAVANGQFFLVKKSSLVAIGGFTSIAAEVLDDMKLARALIAAGAHGGVADGSTLAQTRMYKNFSEIKAGYGKSLWSAFSTPLGSGAAIAFIFVTGLAPVLIWFSGNPIGLFTYEVIVITRIISAKRSGGKMIDSFLHPISSAILIYLIIYSWRARGKVQWKGRTL</sequence>
<keyword evidence="5 6" id="KW-0472">Membrane</keyword>
<keyword evidence="3" id="KW-0328">Glycosyltransferase</keyword>
<dbReference type="EMBL" id="CAFBQY010000001">
    <property type="protein sequence ID" value="CAB5069542.1"/>
    <property type="molecule type" value="Genomic_DNA"/>
</dbReference>
<dbReference type="PANTHER" id="PTHR43646">
    <property type="entry name" value="GLYCOSYLTRANSFERASE"/>
    <property type="match status" value="1"/>
</dbReference>
<evidence type="ECO:0000313" key="8">
    <source>
        <dbReference type="EMBL" id="CAB4602113.1"/>
    </source>
</evidence>
<evidence type="ECO:0000256" key="4">
    <source>
        <dbReference type="ARBA" id="ARBA00022679"/>
    </source>
</evidence>
<dbReference type="Pfam" id="PF00535">
    <property type="entry name" value="Glycos_transf_2"/>
    <property type="match status" value="1"/>
</dbReference>
<keyword evidence="4" id="KW-0808">Transferase</keyword>
<dbReference type="GO" id="GO:0016757">
    <property type="term" value="F:glycosyltransferase activity"/>
    <property type="evidence" value="ECO:0007669"/>
    <property type="project" value="UniProtKB-KW"/>
</dbReference>
<dbReference type="EMBL" id="CAEZUM010000048">
    <property type="protein sequence ID" value="CAB4602113.1"/>
    <property type="molecule type" value="Genomic_DNA"/>
</dbReference>
<evidence type="ECO:0000313" key="13">
    <source>
        <dbReference type="EMBL" id="CAB4942968.1"/>
    </source>
</evidence>
<protein>
    <submittedName>
        <fullName evidence="8">Unannotated protein</fullName>
    </submittedName>
</protein>
<evidence type="ECO:0000313" key="12">
    <source>
        <dbReference type="EMBL" id="CAB4840629.1"/>
    </source>
</evidence>
<dbReference type="EMBL" id="CAFBNM010000001">
    <property type="protein sequence ID" value="CAB4942968.1"/>
    <property type="molecule type" value="Genomic_DNA"/>
</dbReference>
<dbReference type="GO" id="GO:0005886">
    <property type="term" value="C:plasma membrane"/>
    <property type="evidence" value="ECO:0007669"/>
    <property type="project" value="UniProtKB-SubCell"/>
</dbReference>
<feature type="transmembrane region" description="Helical" evidence="6">
    <location>
        <begin position="272"/>
        <end position="293"/>
    </location>
</feature>
<accession>A0A6J6GQF4</accession>
<dbReference type="CDD" id="cd06423">
    <property type="entry name" value="CESA_like"/>
    <property type="match status" value="1"/>
</dbReference>
<dbReference type="EMBL" id="CAEZZH010000010">
    <property type="protein sequence ID" value="CAB4758093.1"/>
    <property type="molecule type" value="Genomic_DNA"/>
</dbReference>
<evidence type="ECO:0000256" key="1">
    <source>
        <dbReference type="ARBA" id="ARBA00004236"/>
    </source>
</evidence>
<evidence type="ECO:0000259" key="7">
    <source>
        <dbReference type="Pfam" id="PF00535"/>
    </source>
</evidence>
<keyword evidence="2" id="KW-1003">Cell membrane</keyword>
<comment type="subcellular location">
    <subcellularLocation>
        <location evidence="1">Cell membrane</location>
    </subcellularLocation>
</comment>
<dbReference type="AlphaFoldDB" id="A0A6J6GQF4"/>
<name>A0A6J6GQF4_9ZZZZ</name>
<dbReference type="EMBL" id="CAEZXC010000007">
    <property type="protein sequence ID" value="CAB4667272.1"/>
    <property type="molecule type" value="Genomic_DNA"/>
</dbReference>
<dbReference type="InterPro" id="IPR029044">
    <property type="entry name" value="Nucleotide-diphossugar_trans"/>
</dbReference>
<gene>
    <name evidence="8" type="ORF">UFOPK1824_00792</name>
    <name evidence="9" type="ORF">UFOPK2340_00199</name>
    <name evidence="10" type="ORF">UFOPK2850_00913</name>
    <name evidence="11" type="ORF">UFOPK3027_00360</name>
    <name evidence="12" type="ORF">UFOPK3256_00421</name>
    <name evidence="13" type="ORF">UFOPK3827_00044</name>
    <name evidence="14" type="ORF">UFOPK3982_00283</name>
    <name evidence="15" type="ORF">UFOPK4120_00108</name>
    <name evidence="16" type="ORF">UFOPK4404_00044</name>
</gene>
<evidence type="ECO:0000313" key="14">
    <source>
        <dbReference type="EMBL" id="CAB4978908.1"/>
    </source>
</evidence>
<reference evidence="8" key="1">
    <citation type="submission" date="2020-05" db="EMBL/GenBank/DDBJ databases">
        <authorList>
            <person name="Chiriac C."/>
            <person name="Salcher M."/>
            <person name="Ghai R."/>
            <person name="Kavagutti S V."/>
        </authorList>
    </citation>
    <scope>NUCLEOTIDE SEQUENCE</scope>
</reference>
<feature type="domain" description="Glycosyltransferase 2-like" evidence="7">
    <location>
        <begin position="37"/>
        <end position="206"/>
    </location>
</feature>